<evidence type="ECO:0000313" key="1">
    <source>
        <dbReference type="EMBL" id="SPD19137.1"/>
    </source>
</evidence>
<organism evidence="1">
    <name type="scientific">Fagus sylvatica</name>
    <name type="common">Beechnut</name>
    <dbReference type="NCBI Taxonomy" id="28930"/>
    <lineage>
        <taxon>Eukaryota</taxon>
        <taxon>Viridiplantae</taxon>
        <taxon>Streptophyta</taxon>
        <taxon>Embryophyta</taxon>
        <taxon>Tracheophyta</taxon>
        <taxon>Spermatophyta</taxon>
        <taxon>Magnoliopsida</taxon>
        <taxon>eudicotyledons</taxon>
        <taxon>Gunneridae</taxon>
        <taxon>Pentapetalae</taxon>
        <taxon>rosids</taxon>
        <taxon>fabids</taxon>
        <taxon>Fagales</taxon>
        <taxon>Fagaceae</taxon>
        <taxon>Fagus</taxon>
    </lineage>
</organism>
<dbReference type="AlphaFoldDB" id="A0A2N9HZ36"/>
<accession>A0A2N9HZ36</accession>
<proteinExistence type="predicted"/>
<dbReference type="EMBL" id="OIVN01004768">
    <property type="protein sequence ID" value="SPD19137.1"/>
    <property type="molecule type" value="Genomic_DNA"/>
</dbReference>
<sequence length="237" mass="26509">MTLEKPLIHLPLLSRINPPALAGLGLPRAEPSVLSFRKPGGGGFQPIRTVSLGGLSIFWGRENLSSIAKEDSCWAIADWLNSVPSKAVLFRAVQIDQQRIGKMSLKSSFEWSEVDREELEQDCIQYEIFGEKNESSRVGMPMFCQRVFELNYPSDERLQYGLSSNRIFLGLGIALIACIKDGGSWKEIFPKSQLLEESHKSQTLMVVSWLLKGPEILSLSIPDPSQLSCQTLMERPL</sequence>
<gene>
    <name evidence="1" type="ORF">FSB_LOCUS47019</name>
</gene>
<reference evidence="1" key="1">
    <citation type="submission" date="2018-02" db="EMBL/GenBank/DDBJ databases">
        <authorList>
            <person name="Cohen D.B."/>
            <person name="Kent A.D."/>
        </authorList>
    </citation>
    <scope>NUCLEOTIDE SEQUENCE</scope>
</reference>
<protein>
    <submittedName>
        <fullName evidence="1">Uncharacterized protein</fullName>
    </submittedName>
</protein>
<name>A0A2N9HZ36_FAGSY</name>